<evidence type="ECO:0000256" key="6">
    <source>
        <dbReference type="ARBA" id="ARBA00022989"/>
    </source>
</evidence>
<dbReference type="Proteomes" id="UP001054889">
    <property type="component" value="Unassembled WGS sequence"/>
</dbReference>
<keyword evidence="5" id="KW-0677">Repeat</keyword>
<dbReference type="AlphaFoldDB" id="A0AAV5E5T6"/>
<keyword evidence="2" id="KW-0433">Leucine-rich repeat</keyword>
<evidence type="ECO:0000313" key="10">
    <source>
        <dbReference type="EMBL" id="GJN18459.1"/>
    </source>
</evidence>
<evidence type="ECO:0000313" key="11">
    <source>
        <dbReference type="Proteomes" id="UP001054889"/>
    </source>
</evidence>
<organism evidence="10 11">
    <name type="scientific">Eleusine coracana subsp. coracana</name>
    <dbReference type="NCBI Taxonomy" id="191504"/>
    <lineage>
        <taxon>Eukaryota</taxon>
        <taxon>Viridiplantae</taxon>
        <taxon>Streptophyta</taxon>
        <taxon>Embryophyta</taxon>
        <taxon>Tracheophyta</taxon>
        <taxon>Spermatophyta</taxon>
        <taxon>Magnoliopsida</taxon>
        <taxon>Liliopsida</taxon>
        <taxon>Poales</taxon>
        <taxon>Poaceae</taxon>
        <taxon>PACMAD clade</taxon>
        <taxon>Chloridoideae</taxon>
        <taxon>Cynodonteae</taxon>
        <taxon>Eleusininae</taxon>
        <taxon>Eleusine</taxon>
    </lineage>
</organism>
<comment type="caution">
    <text evidence="10">The sequence shown here is derived from an EMBL/GenBank/DDBJ whole genome shotgun (WGS) entry which is preliminary data.</text>
</comment>
<evidence type="ECO:0000256" key="5">
    <source>
        <dbReference type="ARBA" id="ARBA00022737"/>
    </source>
</evidence>
<dbReference type="Pfam" id="PF00560">
    <property type="entry name" value="LRR_1"/>
    <property type="match status" value="1"/>
</dbReference>
<evidence type="ECO:0000256" key="7">
    <source>
        <dbReference type="ARBA" id="ARBA00023136"/>
    </source>
</evidence>
<dbReference type="EMBL" id="BQKI01000073">
    <property type="protein sequence ID" value="GJN18459.1"/>
    <property type="molecule type" value="Genomic_DNA"/>
</dbReference>
<reference evidence="10" key="1">
    <citation type="journal article" date="2018" name="DNA Res.">
        <title>Multiple hybrid de novo genome assembly of finger millet, an orphan allotetraploid crop.</title>
        <authorList>
            <person name="Hatakeyama M."/>
            <person name="Aluri S."/>
            <person name="Balachadran M.T."/>
            <person name="Sivarajan S.R."/>
            <person name="Patrignani A."/>
            <person name="Gruter S."/>
            <person name="Poveda L."/>
            <person name="Shimizu-Inatsugi R."/>
            <person name="Baeten J."/>
            <person name="Francoijs K.J."/>
            <person name="Nataraja K.N."/>
            <person name="Reddy Y.A.N."/>
            <person name="Phadnis S."/>
            <person name="Ravikumar R.L."/>
            <person name="Schlapbach R."/>
            <person name="Sreeman S.M."/>
            <person name="Shimizu K.K."/>
        </authorList>
    </citation>
    <scope>NUCLEOTIDE SEQUENCE</scope>
</reference>
<dbReference type="Gene3D" id="3.80.10.10">
    <property type="entry name" value="Ribonuclease Inhibitor"/>
    <property type="match status" value="2"/>
</dbReference>
<keyword evidence="7" id="KW-0472">Membrane</keyword>
<dbReference type="SUPFAM" id="SSF52058">
    <property type="entry name" value="L domain-like"/>
    <property type="match status" value="1"/>
</dbReference>
<dbReference type="InterPro" id="IPR032675">
    <property type="entry name" value="LRR_dom_sf"/>
</dbReference>
<protein>
    <recommendedName>
        <fullName evidence="9">Leucine-rich repeat-containing N-terminal plant-type domain-containing protein</fullName>
    </recommendedName>
</protein>
<evidence type="ECO:0000256" key="2">
    <source>
        <dbReference type="ARBA" id="ARBA00022614"/>
    </source>
</evidence>
<dbReference type="InterPro" id="IPR001611">
    <property type="entry name" value="Leu-rich_rpt"/>
</dbReference>
<comment type="subcellular location">
    <subcellularLocation>
        <location evidence="1">Membrane</location>
        <topology evidence="1">Single-pass type I membrane protein</topology>
    </subcellularLocation>
</comment>
<sequence length="330" mass="36520">MRYVASEREALLSFRESFWDPVGFLSSWRGKDYCQWEGILCSNRTGHVVKLDLGGYNMITLKGEMSPSIETLHHLRLSGVVPLGIENMTSLSYLDLSQNMLVGPIPDGLEELSNLTYLGLGLNNFSGHIPKELSSSKDLLCLNLSNNRLTGSVPGDIGALRELESLDLSYNNVTGEIPSSLSDLTFLSCLNLSYNDLSGRIPSGQQLQTLNDLYMYIGNPRLCGPPLMNNCSTNETDQNVNQEHEVQNIPGGAVCMVHIPSRAVSMVRNLDVVCSRLSAVRVCCHCQFHLLGGVLCTSQQWSDRLLYSGLQVINKPEESVTRKYNIHAYS</sequence>
<dbReference type="PANTHER" id="PTHR48063">
    <property type="entry name" value="LRR RECEPTOR-LIKE KINASE"/>
    <property type="match status" value="1"/>
</dbReference>
<evidence type="ECO:0000256" key="8">
    <source>
        <dbReference type="ARBA" id="ARBA00023180"/>
    </source>
</evidence>
<dbReference type="PRINTS" id="PR00019">
    <property type="entry name" value="LEURICHRPT"/>
</dbReference>
<evidence type="ECO:0000256" key="3">
    <source>
        <dbReference type="ARBA" id="ARBA00022692"/>
    </source>
</evidence>
<dbReference type="InterPro" id="IPR046956">
    <property type="entry name" value="RLP23-like"/>
</dbReference>
<dbReference type="PANTHER" id="PTHR48063:SF31">
    <property type="entry name" value="OS01G0601700 PROTEIN"/>
    <property type="match status" value="1"/>
</dbReference>
<dbReference type="Pfam" id="PF08263">
    <property type="entry name" value="LRRNT_2"/>
    <property type="match status" value="1"/>
</dbReference>
<dbReference type="GO" id="GO:0016020">
    <property type="term" value="C:membrane"/>
    <property type="evidence" value="ECO:0007669"/>
    <property type="project" value="UniProtKB-SubCell"/>
</dbReference>
<proteinExistence type="predicted"/>
<keyword evidence="11" id="KW-1185">Reference proteome</keyword>
<dbReference type="Pfam" id="PF13855">
    <property type="entry name" value="LRR_8"/>
    <property type="match status" value="1"/>
</dbReference>
<keyword evidence="6" id="KW-1133">Transmembrane helix</keyword>
<dbReference type="InterPro" id="IPR013210">
    <property type="entry name" value="LRR_N_plant-typ"/>
</dbReference>
<keyword evidence="3" id="KW-0812">Transmembrane</keyword>
<evidence type="ECO:0000259" key="9">
    <source>
        <dbReference type="Pfam" id="PF08263"/>
    </source>
</evidence>
<keyword evidence="4" id="KW-0732">Signal</keyword>
<feature type="domain" description="Leucine-rich repeat-containing N-terminal plant-type" evidence="9">
    <location>
        <begin position="5"/>
        <end position="42"/>
    </location>
</feature>
<reference evidence="10" key="2">
    <citation type="submission" date="2021-12" db="EMBL/GenBank/DDBJ databases">
        <title>Resequencing data analysis of finger millet.</title>
        <authorList>
            <person name="Hatakeyama M."/>
            <person name="Aluri S."/>
            <person name="Balachadran M.T."/>
            <person name="Sivarajan S.R."/>
            <person name="Poveda L."/>
            <person name="Shimizu-Inatsugi R."/>
            <person name="Schlapbach R."/>
            <person name="Sreeman S.M."/>
            <person name="Shimizu K.K."/>
        </authorList>
    </citation>
    <scope>NUCLEOTIDE SEQUENCE</scope>
</reference>
<accession>A0AAV5E5T6</accession>
<gene>
    <name evidence="10" type="primary">gb05624</name>
    <name evidence="10" type="ORF">PR202_gb05624</name>
</gene>
<evidence type="ECO:0000256" key="1">
    <source>
        <dbReference type="ARBA" id="ARBA00004479"/>
    </source>
</evidence>
<name>A0AAV5E5T6_ELECO</name>
<evidence type="ECO:0000256" key="4">
    <source>
        <dbReference type="ARBA" id="ARBA00022729"/>
    </source>
</evidence>
<keyword evidence="8" id="KW-0325">Glycoprotein</keyword>
<dbReference type="FunFam" id="3.80.10.10:FF:000275">
    <property type="entry name" value="Leucine-rich repeat receptor-like protein kinase"/>
    <property type="match status" value="1"/>
</dbReference>